<keyword evidence="1" id="KW-0175">Coiled coil</keyword>
<name>A0A517YEP9_9BACT</name>
<proteinExistence type="predicted"/>
<protein>
    <submittedName>
        <fullName evidence="2">Uncharacterized protein</fullName>
    </submittedName>
</protein>
<dbReference type="RefSeq" id="WP_145091370.1">
    <property type="nucleotide sequence ID" value="NZ_CP036274.1"/>
</dbReference>
<evidence type="ECO:0000313" key="2">
    <source>
        <dbReference type="EMBL" id="QDU28681.1"/>
    </source>
</evidence>
<dbReference type="EMBL" id="CP036274">
    <property type="protein sequence ID" value="QDU28681.1"/>
    <property type="molecule type" value="Genomic_DNA"/>
</dbReference>
<dbReference type="Proteomes" id="UP000315017">
    <property type="component" value="Chromosome"/>
</dbReference>
<gene>
    <name evidence="2" type="ORF">ETAA8_37840</name>
</gene>
<sequence length="71" mass="8049">MSSVRRRVLRPIAPEHVVDPAIATRLARQREKLAKAKTSLKRWMTRLKRATNTVTALHQSITRLEAALCSS</sequence>
<evidence type="ECO:0000313" key="3">
    <source>
        <dbReference type="Proteomes" id="UP000315017"/>
    </source>
</evidence>
<reference evidence="2 3" key="1">
    <citation type="submission" date="2019-02" db="EMBL/GenBank/DDBJ databases">
        <title>Deep-cultivation of Planctomycetes and their phenomic and genomic characterization uncovers novel biology.</title>
        <authorList>
            <person name="Wiegand S."/>
            <person name="Jogler M."/>
            <person name="Boedeker C."/>
            <person name="Pinto D."/>
            <person name="Vollmers J."/>
            <person name="Rivas-Marin E."/>
            <person name="Kohn T."/>
            <person name="Peeters S.H."/>
            <person name="Heuer A."/>
            <person name="Rast P."/>
            <person name="Oberbeckmann S."/>
            <person name="Bunk B."/>
            <person name="Jeske O."/>
            <person name="Meyerdierks A."/>
            <person name="Storesund J.E."/>
            <person name="Kallscheuer N."/>
            <person name="Luecker S."/>
            <person name="Lage O.M."/>
            <person name="Pohl T."/>
            <person name="Merkel B.J."/>
            <person name="Hornburger P."/>
            <person name="Mueller R.-W."/>
            <person name="Bruemmer F."/>
            <person name="Labrenz M."/>
            <person name="Spormann A.M."/>
            <person name="Op den Camp H."/>
            <person name="Overmann J."/>
            <person name="Amann R."/>
            <person name="Jetten M.S.M."/>
            <person name="Mascher T."/>
            <person name="Medema M.H."/>
            <person name="Devos D.P."/>
            <person name="Kaster A.-K."/>
            <person name="Ovreas L."/>
            <person name="Rohde M."/>
            <person name="Galperin M.Y."/>
            <person name="Jogler C."/>
        </authorList>
    </citation>
    <scope>NUCLEOTIDE SEQUENCE [LARGE SCALE GENOMIC DNA]</scope>
    <source>
        <strain evidence="2 3">ETA_A8</strain>
    </source>
</reference>
<dbReference type="AlphaFoldDB" id="A0A517YEP9"/>
<feature type="coiled-coil region" evidence="1">
    <location>
        <begin position="26"/>
        <end position="53"/>
    </location>
</feature>
<organism evidence="2 3">
    <name type="scientific">Anatilimnocola aggregata</name>
    <dbReference type="NCBI Taxonomy" id="2528021"/>
    <lineage>
        <taxon>Bacteria</taxon>
        <taxon>Pseudomonadati</taxon>
        <taxon>Planctomycetota</taxon>
        <taxon>Planctomycetia</taxon>
        <taxon>Pirellulales</taxon>
        <taxon>Pirellulaceae</taxon>
        <taxon>Anatilimnocola</taxon>
    </lineage>
</organism>
<keyword evidence="3" id="KW-1185">Reference proteome</keyword>
<dbReference type="OrthoDB" id="285122at2"/>
<evidence type="ECO:0000256" key="1">
    <source>
        <dbReference type="SAM" id="Coils"/>
    </source>
</evidence>
<accession>A0A517YEP9</accession>
<dbReference type="KEGG" id="aagg:ETAA8_37840"/>